<protein>
    <recommendedName>
        <fullName evidence="5">Fucose isomerase</fullName>
    </recommendedName>
</protein>
<organism evidence="3 4">
    <name type="scientific">Vulcanisaeta distributa (strain DSM 14429 / JCM 11212 / NBRC 100878 / IC-017)</name>
    <dbReference type="NCBI Taxonomy" id="572478"/>
    <lineage>
        <taxon>Archaea</taxon>
        <taxon>Thermoproteota</taxon>
        <taxon>Thermoprotei</taxon>
        <taxon>Thermoproteales</taxon>
        <taxon>Thermoproteaceae</taxon>
        <taxon>Vulcanisaeta</taxon>
    </lineage>
</organism>
<dbReference type="GeneID" id="9752279"/>
<keyword evidence="1" id="KW-0413">Isomerase</keyword>
<evidence type="ECO:0000313" key="3">
    <source>
        <dbReference type="EMBL" id="ADN50733.1"/>
    </source>
</evidence>
<dbReference type="EMBL" id="CP002100">
    <property type="protein sequence ID" value="ADN50733.1"/>
    <property type="molecule type" value="Genomic_DNA"/>
</dbReference>
<gene>
    <name evidence="3" type="ordered locus">Vdis_1347</name>
</gene>
<reference evidence="3 4" key="1">
    <citation type="journal article" date="2010" name="Stand. Genomic Sci.">
        <title>Complete genome sequence of Vulcanisaeta distributa type strain (IC-017).</title>
        <authorList>
            <person name="Mavromatis K."/>
            <person name="Sikorski J."/>
            <person name="Pabst E."/>
            <person name="Teshima H."/>
            <person name="Lapidus A."/>
            <person name="Lucas S."/>
            <person name="Nolan M."/>
            <person name="Glavina Del Rio T."/>
            <person name="Cheng J.F."/>
            <person name="Bruce D."/>
            <person name="Goodwin L."/>
            <person name="Pitluck S."/>
            <person name="Liolios K."/>
            <person name="Ivanova N."/>
            <person name="Mikhailova N."/>
            <person name="Pati A."/>
            <person name="Chen A."/>
            <person name="Palaniappan K."/>
            <person name="Land M."/>
            <person name="Hauser L."/>
            <person name="Chang Y.J."/>
            <person name="Jeffries C.D."/>
            <person name="Rohde M."/>
            <person name="Spring S."/>
            <person name="Goker M."/>
            <person name="Wirth R."/>
            <person name="Woyke T."/>
            <person name="Bristow J."/>
            <person name="Eisen J.A."/>
            <person name="Markowitz V."/>
            <person name="Hugenholtz P."/>
            <person name="Klenk H.P."/>
            <person name="Kyrpides N.C."/>
        </authorList>
    </citation>
    <scope>NUCLEOTIDE SEQUENCE [LARGE SCALE GENOMIC DNA]</scope>
    <source>
        <strain evidence="4">DSM 14429 / JCM 11212 / NBRC 100878 / IC-017</strain>
    </source>
</reference>
<evidence type="ECO:0000256" key="2">
    <source>
        <dbReference type="ARBA" id="ARBA00023277"/>
    </source>
</evidence>
<sequence>MSSKIRIPLAFIDPVIGDLGAPPESLKFIENEKSTLINALRSSFPDVEFVSYDIRDPVDVQAFLNAEGNAVGYIVVTLNSLMGFIDPIVRSGKPVIIIAEAYAGAGEYMLGISKALSEGYPVIGISTRDLASQAVITSVRYLVALARLRMSKVLFVVSPSLKSHLYWQFGPNTDMYSVFRLIQSITGVTPIIMDANEFRARFFDKVSDEEADEWASKWVKYAEAVYDDSMDEIRNSAKLYIAMRNAVKELGVNAVAVDCIVLYNTGLLRAWPCLGYMQLWYDGIIPICEADPYATVPILIAKYLFNRNGFVVNVGVDEERGEFIYHHCYAPTNPHGGDKPEVPYIITKAHLGTKHASVHVRLPTNEPVTIVGFNPEERLLTIHVSKSVSNEYSPQACATKLIGSGNASNVVRNWKWRGGWHRVVIYGDFRKELEEFARLLGLRVLHEDL</sequence>
<evidence type="ECO:0000256" key="1">
    <source>
        <dbReference type="ARBA" id="ARBA00023235"/>
    </source>
</evidence>
<dbReference type="eggNOG" id="arCOG01772">
    <property type="taxonomic scope" value="Archaea"/>
</dbReference>
<dbReference type="OrthoDB" id="25958at2157"/>
<accession>E1QS16</accession>
<dbReference type="HOGENOM" id="CLU_629469_0_0_2"/>
<dbReference type="GO" id="GO:0005737">
    <property type="term" value="C:cytoplasm"/>
    <property type="evidence" value="ECO:0007669"/>
    <property type="project" value="InterPro"/>
</dbReference>
<evidence type="ECO:0000313" key="4">
    <source>
        <dbReference type="Proteomes" id="UP000006681"/>
    </source>
</evidence>
<dbReference type="GO" id="GO:0005996">
    <property type="term" value="P:monosaccharide metabolic process"/>
    <property type="evidence" value="ECO:0007669"/>
    <property type="project" value="InterPro"/>
</dbReference>
<reference evidence="4" key="2">
    <citation type="journal article" date="2010" name="Stand. Genomic Sci.">
        <title>Complete genome sequence of Vulcanisaeta distributa type strain (IC-017T).</title>
        <authorList>
            <person name="Mavromatis K."/>
            <person name="Sikorski J."/>
            <person name="Pabst E."/>
            <person name="Teshima H."/>
            <person name="Lapidus A."/>
            <person name="Lucas S."/>
            <person name="Nolan M."/>
            <person name="Glavina Del Rio T."/>
            <person name="Cheng J."/>
            <person name="Bruce D."/>
            <person name="Goodwin L."/>
            <person name="Pitluck S."/>
            <person name="Liolios K."/>
            <person name="Ivanova N."/>
            <person name="Mikhailova N."/>
            <person name="Pati A."/>
            <person name="Chen A."/>
            <person name="Palaniappan K."/>
            <person name="Land M."/>
            <person name="Hauser L."/>
            <person name="Chang Y."/>
            <person name="Jeffries C."/>
            <person name="Rohde M."/>
            <person name="Spring S."/>
            <person name="Goker M."/>
            <person name="Wirth R."/>
            <person name="Woyke T."/>
            <person name="Bristow J."/>
            <person name="Eisen J."/>
            <person name="Markowitz V."/>
            <person name="Hugenholtz P."/>
            <person name="Klenk H."/>
            <person name="Kyrpides N."/>
        </authorList>
    </citation>
    <scope>NUCLEOTIDE SEQUENCE [LARGE SCALE GENOMIC DNA]</scope>
    <source>
        <strain evidence="4">DSM 14429 / JCM 11212 / NBRC 100878 / IC-017</strain>
    </source>
</reference>
<evidence type="ECO:0008006" key="5">
    <source>
        <dbReference type="Google" id="ProtNLM"/>
    </source>
</evidence>
<dbReference type="Proteomes" id="UP000006681">
    <property type="component" value="Chromosome"/>
</dbReference>
<keyword evidence="4" id="KW-1185">Reference proteome</keyword>
<dbReference type="STRING" id="572478.Vdis_1347"/>
<proteinExistence type="predicted"/>
<dbReference type="AlphaFoldDB" id="E1QS16"/>
<dbReference type="InterPro" id="IPR009015">
    <property type="entry name" value="Fucose_isomerase_N/cen_sf"/>
</dbReference>
<dbReference type="KEGG" id="vdi:Vdis_1347"/>
<dbReference type="PANTHER" id="PTHR36120">
    <property type="entry name" value="FUCOSE ISOMERASE"/>
    <property type="match status" value="1"/>
</dbReference>
<dbReference type="PANTHER" id="PTHR36120:SF1">
    <property type="entry name" value="L-FUCOSE ISOMERASE C-TERMINAL DOMAIN-CONTAINING PROTEIN"/>
    <property type="match status" value="1"/>
</dbReference>
<dbReference type="RefSeq" id="WP_013336458.1">
    <property type="nucleotide sequence ID" value="NC_014537.1"/>
</dbReference>
<dbReference type="GO" id="GO:0016861">
    <property type="term" value="F:intramolecular oxidoreductase activity, interconverting aldoses and ketoses"/>
    <property type="evidence" value="ECO:0007669"/>
    <property type="project" value="InterPro"/>
</dbReference>
<name>E1QS16_VULDI</name>
<keyword evidence="2" id="KW-0119">Carbohydrate metabolism</keyword>
<dbReference type="SUPFAM" id="SSF53743">
    <property type="entry name" value="FucI/AraA N-terminal and middle domains"/>
    <property type="match status" value="1"/>
</dbReference>